<organism evidence="2 3">
    <name type="scientific">Actinacidiphila oryziradicis</name>
    <dbReference type="NCBI Taxonomy" id="2571141"/>
    <lineage>
        <taxon>Bacteria</taxon>
        <taxon>Bacillati</taxon>
        <taxon>Actinomycetota</taxon>
        <taxon>Actinomycetes</taxon>
        <taxon>Kitasatosporales</taxon>
        <taxon>Streptomycetaceae</taxon>
        <taxon>Actinacidiphila</taxon>
    </lineage>
</organism>
<sequence>MPPVGSLGNLLRAIVEQTAHGLLTVDPHGRQGRSRRNAAQAAAEASAERREPEAVSSWLIDHGTPGSPQQL</sequence>
<evidence type="ECO:0000313" key="3">
    <source>
        <dbReference type="Proteomes" id="UP000305778"/>
    </source>
</evidence>
<evidence type="ECO:0000256" key="1">
    <source>
        <dbReference type="SAM" id="MobiDB-lite"/>
    </source>
</evidence>
<protein>
    <submittedName>
        <fullName evidence="2">Uncharacterized protein</fullName>
    </submittedName>
</protein>
<feature type="region of interest" description="Disordered" evidence="1">
    <location>
        <begin position="24"/>
        <end position="71"/>
    </location>
</feature>
<gene>
    <name evidence="2" type="ORF">FCI23_55345</name>
</gene>
<dbReference type="RefSeq" id="WP_136731715.1">
    <property type="nucleotide sequence ID" value="NZ_SUMC01000298.1"/>
</dbReference>
<reference evidence="2 3" key="1">
    <citation type="submission" date="2019-04" db="EMBL/GenBank/DDBJ databases">
        <title>Streptomyces oryziradicis sp. nov., a novel actinomycete isolated from rhizosphere soil of rice (Oryza sativa L.).</title>
        <authorList>
            <person name="Li C."/>
        </authorList>
    </citation>
    <scope>NUCLEOTIDE SEQUENCE [LARGE SCALE GENOMIC DNA]</scope>
    <source>
        <strain evidence="2 3">NEAU-C40</strain>
    </source>
</reference>
<dbReference type="Proteomes" id="UP000305778">
    <property type="component" value="Unassembled WGS sequence"/>
</dbReference>
<accession>A0A4U0R9K1</accession>
<comment type="caution">
    <text evidence="2">The sequence shown here is derived from an EMBL/GenBank/DDBJ whole genome shotgun (WGS) entry which is preliminary data.</text>
</comment>
<proteinExistence type="predicted"/>
<dbReference type="EMBL" id="SUMC01000298">
    <property type="protein sequence ID" value="TJZ91873.1"/>
    <property type="molecule type" value="Genomic_DNA"/>
</dbReference>
<keyword evidence="3" id="KW-1185">Reference proteome</keyword>
<evidence type="ECO:0000313" key="2">
    <source>
        <dbReference type="EMBL" id="TJZ91873.1"/>
    </source>
</evidence>
<dbReference type="AlphaFoldDB" id="A0A4U0R9K1"/>
<name>A0A4U0R9K1_9ACTN</name>